<reference evidence="1" key="1">
    <citation type="submission" date="2021-05" db="UniProtKB">
        <authorList>
            <consortium name="EnsemblPlants"/>
        </authorList>
    </citation>
    <scope>IDENTIFICATION</scope>
    <source>
        <strain evidence="1">subsp. malaccensis</strain>
    </source>
</reference>
<dbReference type="Gramene" id="Ma10_t27990.1">
    <property type="protein sequence ID" value="Ma10_p27990.1"/>
    <property type="gene ID" value="Ma10_g27990"/>
</dbReference>
<accession>A0A804L150</accession>
<sequence>MKDLEDIWRSTRERGSFAVEMNAGLQDPAFMGTGIRIGCCRCVLCKLWHLFPDVWERI</sequence>
<evidence type="ECO:0000313" key="2">
    <source>
        <dbReference type="Proteomes" id="UP000012960"/>
    </source>
</evidence>
<dbReference type="Proteomes" id="UP000012960">
    <property type="component" value="Unplaced"/>
</dbReference>
<dbReference type="EnsemblPlants" id="Ma10_t27990.1">
    <property type="protein sequence ID" value="Ma10_p27990.1"/>
    <property type="gene ID" value="Ma10_g27990"/>
</dbReference>
<keyword evidence="2" id="KW-1185">Reference proteome</keyword>
<name>A0A804L150_MUSAM</name>
<dbReference type="AlphaFoldDB" id="A0A804L150"/>
<dbReference type="InParanoid" id="A0A804L150"/>
<organism evidence="1 2">
    <name type="scientific">Musa acuminata subsp. malaccensis</name>
    <name type="common">Wild banana</name>
    <name type="synonym">Musa malaccensis</name>
    <dbReference type="NCBI Taxonomy" id="214687"/>
    <lineage>
        <taxon>Eukaryota</taxon>
        <taxon>Viridiplantae</taxon>
        <taxon>Streptophyta</taxon>
        <taxon>Embryophyta</taxon>
        <taxon>Tracheophyta</taxon>
        <taxon>Spermatophyta</taxon>
        <taxon>Magnoliopsida</taxon>
        <taxon>Liliopsida</taxon>
        <taxon>Zingiberales</taxon>
        <taxon>Musaceae</taxon>
        <taxon>Musa</taxon>
    </lineage>
</organism>
<protein>
    <submittedName>
        <fullName evidence="1">Uncharacterized protein</fullName>
    </submittedName>
</protein>
<evidence type="ECO:0000313" key="1">
    <source>
        <dbReference type="EnsemblPlants" id="Ma10_p27990.1"/>
    </source>
</evidence>
<proteinExistence type="predicted"/>